<evidence type="ECO:0000313" key="4">
    <source>
        <dbReference type="Proteomes" id="UP000277579"/>
    </source>
</evidence>
<dbReference type="Pfam" id="PF12730">
    <property type="entry name" value="ABC2_membrane_4"/>
    <property type="match status" value="1"/>
</dbReference>
<dbReference type="Proteomes" id="UP000277579">
    <property type="component" value="Unassembled WGS sequence"/>
</dbReference>
<keyword evidence="4" id="KW-1185">Reference proteome</keyword>
<dbReference type="InterPro" id="IPR027268">
    <property type="entry name" value="Peptidase_M4/M1_CTD_sf"/>
</dbReference>
<name>A0A495MP46_9FLAO</name>
<accession>A0A495MP46</accession>
<feature type="transmembrane region" description="Helical" evidence="1">
    <location>
        <begin position="244"/>
        <end position="265"/>
    </location>
</feature>
<sequence>MFSTIFNFELKRWFRNPSFYIFVILFFGMSFLFAAASFGVFDSVTAARSSNAYANSPTALNGFINRMNILIYFLLPIIVGSSVYRDFRFNMHTILFSYPFTKLDYIAGKFLSSLFVVILITLTIILGIVAASFLPWANQDLLLPFNTVAYAQIYLIYVIPNLLFIGVIIFALVTITRNISIGFIGIILILLLQVVLSSFTQNIDNRYVVALWEPFGMEAASYYTKYWTISEQNDNLLPFEGVIIYNRLIWMGISVLILGLLYYYFSFSQTALTIGKSKKNERVVKNNFGGITKIELPVVKFDYSNWQNLKTAWSLSSVDFRFILKNWAFIVISIVGLLFLLLVSISTGNIFGTETYPVTWQMLEISGGSFTLFINVLTFLFAGILIHRADTTRMSHLIDVTPIPNWVLLFSKFIAVVKMQISLLLLILVAGVLIQSYHDYYNFEIGHYLFELYGIKIFNFMAWALLAVFIQTIFKNYLLGFFVLMLLSIGLQFLPLLGVEQDIFQFNSDTGYAYSDMNGYGHQLKGYYLYKFYWILLGIVLFCTALLFWRRGIPMSTKEKFANARKRFSPRLAIPMIVALVGFLAIGSAIYYENNITNPYYSQKESEKQAVEWEKKYKKYQHYAQPRITDINVAMDIYPKSRDFKAKGYYFLKNKSKESIDSIFLNYNGYESKFKFNKEAQLVSKDTLYHFNIYRLKSPLAPGDSIKLDFEVYNKPNTFITDHSPVLENGTFINNMYFPSIGYSEDAELVDDETRAKYGLKPKDRMAKATDSIARQNTYISNDADWVNFETTVSTSDDQIAIAPGYLEKQWKENGRNYFHYKMDQKMLNFYAYQSARYEVKKDKWKDVNIEIYYQKGHEYNIDRMIKGIKKSLEYYTENFGPYQHKQARIIEFPRTGGGFAQSFANTIPYSEAVGFIAHVDDENENAVDYPFSITSHEMAHQWWAHQVIGANVQGATLMSESLSEYSSLKVLEHEYGKSQMRMFLKEALDSYLQGRTFENKKEQPLMFNENQQYIHYNKGSLVLYTLSDYIGEKNMNNALKKYIQKVAYQEAPYTNSIEFVSYLNEATPDSLKYMIKDMFETITLYDNRVKGFSSKKLPNGKYEVTIDAQVSKYRSDEKGKRSFKDENGKTLTYKAKGEKYAVESYPLNDYVEVGIFGEKTVKGKIKEKELYLKKHKITKIDNKFVIVIDEKPVEVGIDPYNKLIDTDSNDNRRKL</sequence>
<dbReference type="Pfam" id="PF01433">
    <property type="entry name" value="Peptidase_M1"/>
    <property type="match status" value="1"/>
</dbReference>
<dbReference type="SUPFAM" id="SSF55486">
    <property type="entry name" value="Metalloproteases ('zincins'), catalytic domain"/>
    <property type="match status" value="1"/>
</dbReference>
<dbReference type="EMBL" id="RBLC01000001">
    <property type="protein sequence ID" value="RKS26149.1"/>
    <property type="molecule type" value="Genomic_DNA"/>
</dbReference>
<feature type="transmembrane region" description="Helical" evidence="1">
    <location>
        <begin position="69"/>
        <end position="87"/>
    </location>
</feature>
<dbReference type="Gene3D" id="1.10.390.10">
    <property type="entry name" value="Neutral Protease Domain 2"/>
    <property type="match status" value="1"/>
</dbReference>
<dbReference type="RefSeq" id="WP_121375497.1">
    <property type="nucleotide sequence ID" value="NZ_RBLC01000001.1"/>
</dbReference>
<dbReference type="InterPro" id="IPR014782">
    <property type="entry name" value="Peptidase_M1_dom"/>
</dbReference>
<dbReference type="OrthoDB" id="100605at2"/>
<evidence type="ECO:0000256" key="1">
    <source>
        <dbReference type="SAM" id="Phobius"/>
    </source>
</evidence>
<keyword evidence="1" id="KW-1133">Transmembrane helix</keyword>
<feature type="transmembrane region" description="Helical" evidence="1">
    <location>
        <begin position="154"/>
        <end position="173"/>
    </location>
</feature>
<feature type="transmembrane region" description="Helical" evidence="1">
    <location>
        <begin position="20"/>
        <end position="41"/>
    </location>
</feature>
<feature type="transmembrane region" description="Helical" evidence="1">
    <location>
        <begin position="327"/>
        <end position="345"/>
    </location>
</feature>
<keyword evidence="1" id="KW-0472">Membrane</keyword>
<proteinExistence type="predicted"/>
<organism evidence="3 4">
    <name type="scientific">Flavobacterium endophyticum</name>
    <dbReference type="NCBI Taxonomy" id="1540163"/>
    <lineage>
        <taxon>Bacteria</taxon>
        <taxon>Pseudomonadati</taxon>
        <taxon>Bacteroidota</taxon>
        <taxon>Flavobacteriia</taxon>
        <taxon>Flavobacteriales</taxon>
        <taxon>Flavobacteriaceae</taxon>
        <taxon>Flavobacterium</taxon>
    </lineage>
</organism>
<feature type="transmembrane region" description="Helical" evidence="1">
    <location>
        <begin position="108"/>
        <end position="134"/>
    </location>
</feature>
<feature type="transmembrane region" description="Helical" evidence="1">
    <location>
        <begin position="365"/>
        <end position="386"/>
    </location>
</feature>
<feature type="transmembrane region" description="Helical" evidence="1">
    <location>
        <begin position="572"/>
        <end position="592"/>
    </location>
</feature>
<feature type="transmembrane region" description="Helical" evidence="1">
    <location>
        <begin position="453"/>
        <end position="470"/>
    </location>
</feature>
<keyword evidence="1" id="KW-0812">Transmembrane</keyword>
<reference evidence="3 4" key="1">
    <citation type="submission" date="2018-10" db="EMBL/GenBank/DDBJ databases">
        <title>Genomic Encyclopedia of Archaeal and Bacterial Type Strains, Phase II (KMG-II): from individual species to whole genera.</title>
        <authorList>
            <person name="Goeker M."/>
        </authorList>
    </citation>
    <scope>NUCLEOTIDE SEQUENCE [LARGE SCALE GENOMIC DNA]</scope>
    <source>
        <strain evidence="3 4">DSM 29537</strain>
    </source>
</reference>
<evidence type="ECO:0000313" key="3">
    <source>
        <dbReference type="EMBL" id="RKS26149.1"/>
    </source>
</evidence>
<feature type="transmembrane region" description="Helical" evidence="1">
    <location>
        <begin position="180"/>
        <end position="199"/>
    </location>
</feature>
<evidence type="ECO:0000259" key="2">
    <source>
        <dbReference type="Pfam" id="PF01433"/>
    </source>
</evidence>
<dbReference type="GO" id="GO:0008237">
    <property type="term" value="F:metallopeptidase activity"/>
    <property type="evidence" value="ECO:0007669"/>
    <property type="project" value="InterPro"/>
</dbReference>
<gene>
    <name evidence="3" type="ORF">CLV94_1205</name>
</gene>
<dbReference type="GO" id="GO:0008270">
    <property type="term" value="F:zinc ion binding"/>
    <property type="evidence" value="ECO:0007669"/>
    <property type="project" value="InterPro"/>
</dbReference>
<dbReference type="AlphaFoldDB" id="A0A495MP46"/>
<protein>
    <submittedName>
        <fullName evidence="3">ABC-2 type transport system permease protein</fullName>
    </submittedName>
</protein>
<feature type="domain" description="Peptidase M1 membrane alanine aminopeptidase" evidence="2">
    <location>
        <begin position="870"/>
        <end position="1075"/>
    </location>
</feature>
<feature type="transmembrane region" description="Helical" evidence="1">
    <location>
        <begin position="532"/>
        <end position="551"/>
    </location>
</feature>
<comment type="caution">
    <text evidence="3">The sequence shown here is derived from an EMBL/GenBank/DDBJ whole genome shotgun (WGS) entry which is preliminary data.</text>
</comment>
<feature type="transmembrane region" description="Helical" evidence="1">
    <location>
        <begin position="477"/>
        <end position="497"/>
    </location>
</feature>
<feature type="transmembrane region" description="Helical" evidence="1">
    <location>
        <begin position="407"/>
        <end position="433"/>
    </location>
</feature>